<reference evidence="3" key="1">
    <citation type="submission" date="2020-12" db="EMBL/GenBank/DDBJ databases">
        <title>Clostridium thailandense sp. nov., a novel acetogenic bacterium isolated from peat land soil in Thailand.</title>
        <authorList>
            <person name="Chaikitkaew S."/>
            <person name="Birkeland N.K."/>
        </authorList>
    </citation>
    <scope>NUCLEOTIDE SEQUENCE</scope>
    <source>
        <strain evidence="3">PL3</strain>
    </source>
</reference>
<evidence type="ECO:0000313" key="3">
    <source>
        <dbReference type="EMBL" id="MBV7276086.1"/>
    </source>
</evidence>
<dbReference type="RefSeq" id="WP_218323132.1">
    <property type="nucleotide sequence ID" value="NZ_JAEEGC010000153.1"/>
</dbReference>
<dbReference type="Pfam" id="PF17853">
    <property type="entry name" value="GGDEF_2"/>
    <property type="match status" value="1"/>
</dbReference>
<dbReference type="InterPro" id="IPR025736">
    <property type="entry name" value="PucR_C-HTH_dom"/>
</dbReference>
<accession>A0A949TYQ9</accession>
<comment type="caution">
    <text evidence="3">The sequence shown here is derived from an EMBL/GenBank/DDBJ whole genome shotgun (WGS) entry which is preliminary data.</text>
</comment>
<name>A0A949TYQ9_9CLOT</name>
<dbReference type="Pfam" id="PF13556">
    <property type="entry name" value="HTH_30"/>
    <property type="match status" value="1"/>
</dbReference>
<proteinExistence type="predicted"/>
<evidence type="ECO:0000259" key="2">
    <source>
        <dbReference type="Pfam" id="PF17853"/>
    </source>
</evidence>
<evidence type="ECO:0000259" key="1">
    <source>
        <dbReference type="Pfam" id="PF13556"/>
    </source>
</evidence>
<organism evidence="3 4">
    <name type="scientific">Clostridium thailandense</name>
    <dbReference type="NCBI Taxonomy" id="2794346"/>
    <lineage>
        <taxon>Bacteria</taxon>
        <taxon>Bacillati</taxon>
        <taxon>Bacillota</taxon>
        <taxon>Clostridia</taxon>
        <taxon>Eubacteriales</taxon>
        <taxon>Clostridiaceae</taxon>
        <taxon>Clostridium</taxon>
    </lineage>
</organism>
<dbReference type="EMBL" id="JAEEGC010000153">
    <property type="protein sequence ID" value="MBV7276086.1"/>
    <property type="molecule type" value="Genomic_DNA"/>
</dbReference>
<dbReference type="AlphaFoldDB" id="A0A949TYQ9"/>
<keyword evidence="4" id="KW-1185">Reference proteome</keyword>
<feature type="domain" description="PucR C-terminal helix-turn-helix" evidence="1">
    <location>
        <begin position="456"/>
        <end position="511"/>
    </location>
</feature>
<dbReference type="Proteomes" id="UP000694308">
    <property type="component" value="Unassembled WGS sequence"/>
</dbReference>
<gene>
    <name evidence="3" type="ORF">I6U48_24660</name>
</gene>
<sequence length="527" mass="61892">MEMSMGKILNKLKKDNSELYVNRQECILINNIKLYKQNQLNFKPDTLYVMKPSTILNLLPEMECVNILCVGKCNNCLEKAQELNINMLVLNDNEELEVAVDEIQNILDRHRQLLRNTAILFEMLAEGNGLQQIMNKGYEMLGNMVLLTDMSMNVVLISENAKMDDDLKKWIYEDPTESYNNFYVKQREKRGFEKSYKAKTPIYISKDVDRYAYLSSHIYVNDKQVGHLTIVEFERNFEEDDYELISLLSKVVSLEMQKDRLICNSRGFLYESLFLDLLEGRVKDPIIIEDRIKSLDIDLEENLYVFTIVVSKDEQTNTNLSFIRNLLEDMIKSSKSVIYNDNIMFLITASNDEKPLLKVNLKKLKNFLQNNKIHSGLSYCFHSLKDLQEYYKQSLKAIEMGIHLNKEEVIFPYEDYVKYHIMDVCSKNENLKTFCHPSILKLLEYDRIYNTDFTNSLYTYLIYEKSQKETAEALHIHRSTLLYRIKKAEEIMNINLKSSGLVFNLLVSFKILEFIGEVKFITCIDKE</sequence>
<dbReference type="InterPro" id="IPR041522">
    <property type="entry name" value="CdaR_GGDEF"/>
</dbReference>
<feature type="domain" description="CdaR GGDEF-like" evidence="2">
    <location>
        <begin position="280"/>
        <end position="400"/>
    </location>
</feature>
<dbReference type="PANTHER" id="PTHR33744">
    <property type="entry name" value="CARBOHYDRATE DIACID REGULATOR"/>
    <property type="match status" value="1"/>
</dbReference>
<evidence type="ECO:0000313" key="4">
    <source>
        <dbReference type="Proteomes" id="UP000694308"/>
    </source>
</evidence>
<protein>
    <submittedName>
        <fullName evidence="3">Helix-turn-helix domain-containing protein</fullName>
    </submittedName>
</protein>
<dbReference type="InterPro" id="IPR051448">
    <property type="entry name" value="CdaR-like_regulators"/>
</dbReference>